<name>A0A699X2S0_TANCI</name>
<keyword evidence="1" id="KW-0695">RNA-directed DNA polymerase</keyword>
<dbReference type="GO" id="GO:0003964">
    <property type="term" value="F:RNA-directed DNA polymerase activity"/>
    <property type="evidence" value="ECO:0007669"/>
    <property type="project" value="UniProtKB-KW"/>
</dbReference>
<protein>
    <submittedName>
        <fullName evidence="1">Reverse transcriptase domain-containing protein</fullName>
    </submittedName>
</protein>
<organism evidence="1">
    <name type="scientific">Tanacetum cinerariifolium</name>
    <name type="common">Dalmatian daisy</name>
    <name type="synonym">Chrysanthemum cinerariifolium</name>
    <dbReference type="NCBI Taxonomy" id="118510"/>
    <lineage>
        <taxon>Eukaryota</taxon>
        <taxon>Viridiplantae</taxon>
        <taxon>Streptophyta</taxon>
        <taxon>Embryophyta</taxon>
        <taxon>Tracheophyta</taxon>
        <taxon>Spermatophyta</taxon>
        <taxon>Magnoliopsida</taxon>
        <taxon>eudicotyledons</taxon>
        <taxon>Gunneridae</taxon>
        <taxon>Pentapetalae</taxon>
        <taxon>asterids</taxon>
        <taxon>campanulids</taxon>
        <taxon>Asterales</taxon>
        <taxon>Asteraceae</taxon>
        <taxon>Asteroideae</taxon>
        <taxon>Anthemideae</taxon>
        <taxon>Anthemidinae</taxon>
        <taxon>Tanacetum</taxon>
    </lineage>
</organism>
<keyword evidence="1" id="KW-0808">Transferase</keyword>
<comment type="caution">
    <text evidence="1">The sequence shown here is derived from an EMBL/GenBank/DDBJ whole genome shotgun (WGS) entry which is preliminary data.</text>
</comment>
<evidence type="ECO:0000313" key="1">
    <source>
        <dbReference type="EMBL" id="GFD52186.1"/>
    </source>
</evidence>
<reference evidence="1" key="1">
    <citation type="journal article" date="2019" name="Sci. Rep.">
        <title>Draft genome of Tanacetum cinerariifolium, the natural source of mosquito coil.</title>
        <authorList>
            <person name="Yamashiro T."/>
            <person name="Shiraishi A."/>
            <person name="Satake H."/>
            <person name="Nakayama K."/>
        </authorList>
    </citation>
    <scope>NUCLEOTIDE SEQUENCE</scope>
</reference>
<dbReference type="GO" id="GO:0006508">
    <property type="term" value="P:proteolysis"/>
    <property type="evidence" value="ECO:0007669"/>
    <property type="project" value="InterPro"/>
</dbReference>
<feature type="non-terminal residue" evidence="1">
    <location>
        <position position="1"/>
    </location>
</feature>
<keyword evidence="1" id="KW-0548">Nucleotidyltransferase</keyword>
<dbReference type="Pfam" id="PF08284">
    <property type="entry name" value="RVP_2"/>
    <property type="match status" value="1"/>
</dbReference>
<proteinExistence type="predicted"/>
<dbReference type="PROSITE" id="PS00141">
    <property type="entry name" value="ASP_PROTEASE"/>
    <property type="match status" value="1"/>
</dbReference>
<gene>
    <name evidence="1" type="ORF">Tci_924155</name>
</gene>
<dbReference type="AlphaFoldDB" id="A0A699X2S0"/>
<dbReference type="EMBL" id="BKCJ011779087">
    <property type="protein sequence ID" value="GFD52186.1"/>
    <property type="molecule type" value="Genomic_DNA"/>
</dbReference>
<dbReference type="GO" id="GO:0004190">
    <property type="term" value="F:aspartic-type endopeptidase activity"/>
    <property type="evidence" value="ECO:0007669"/>
    <property type="project" value="InterPro"/>
</dbReference>
<dbReference type="InterPro" id="IPR001969">
    <property type="entry name" value="Aspartic_peptidase_AS"/>
</dbReference>
<sequence length="99" mass="10647">KKDYPKLKNQNHGNKPVIPEAKRKAYTIGGGDANPGSNVVTGTFLLNNHHASVLFDSGADRSFVSTTCSTLLDVISDTLDVSYAVELADIRISETNNVL</sequence>
<accession>A0A699X2S0</accession>